<dbReference type="Proteomes" id="UP000190675">
    <property type="component" value="Chromosome I"/>
</dbReference>
<dbReference type="AlphaFoldDB" id="A0A1M5TYW9"/>
<evidence type="ECO:0000313" key="4">
    <source>
        <dbReference type="EMBL" id="SHH55878.1"/>
    </source>
</evidence>
<dbReference type="InterPro" id="IPR006311">
    <property type="entry name" value="TAT_signal"/>
</dbReference>
<evidence type="ECO:0000256" key="1">
    <source>
        <dbReference type="ARBA" id="ARBA00008520"/>
    </source>
</evidence>
<dbReference type="PANTHER" id="PTHR43649:SF34">
    <property type="entry name" value="ABC TRANSPORTER PERIPLASMIC-BINDING PROTEIN YCJN-RELATED"/>
    <property type="match status" value="1"/>
</dbReference>
<organism evidence="4 5">
    <name type="scientific">Bradyrhizobium erythrophlei</name>
    <dbReference type="NCBI Taxonomy" id="1437360"/>
    <lineage>
        <taxon>Bacteria</taxon>
        <taxon>Pseudomonadati</taxon>
        <taxon>Pseudomonadota</taxon>
        <taxon>Alphaproteobacteria</taxon>
        <taxon>Hyphomicrobiales</taxon>
        <taxon>Nitrobacteraceae</taxon>
        <taxon>Bradyrhizobium</taxon>
    </lineage>
</organism>
<keyword evidence="3" id="KW-0732">Signal</keyword>
<dbReference type="PROSITE" id="PS51318">
    <property type="entry name" value="TAT"/>
    <property type="match status" value="1"/>
</dbReference>
<gene>
    <name evidence="4" type="ORF">SAMN05444169_8067</name>
</gene>
<proteinExistence type="inferred from homology"/>
<evidence type="ECO:0000256" key="3">
    <source>
        <dbReference type="ARBA" id="ARBA00022729"/>
    </source>
</evidence>
<dbReference type="PANTHER" id="PTHR43649">
    <property type="entry name" value="ARABINOSE-BINDING PROTEIN-RELATED"/>
    <property type="match status" value="1"/>
</dbReference>
<evidence type="ECO:0000313" key="5">
    <source>
        <dbReference type="Proteomes" id="UP000190675"/>
    </source>
</evidence>
<sequence length="572" mass="63153">MMVLRQPKRSIKKTKGGFVVKQQEYDQHLRMRPNRRTVLKGVASAAALGSAGALGAFSERALAQDDLRARILQIPGVGKGAPTDADWQKVGELCLGPTKANVKEGEFKGVELSFMGLNNQNLHNLLFRGFLKPWEAYTGAKISWIDLAQADYNPRLQQAIATGTVDFDILEMGAPFEGDVCGKGLASEMPDWVKKQIDINDYVDYLKPPVGTWNGKTYRVTIDGDCHNFNYRTDVFSDANLAKAWKDAGNQGDWGVPKTWQQVQAVTKFLKGKKFKGQNAVGYLDAPKPWGGFGFYFLGSRATAYAKHPDDKAWLFDVDTMKPRINNPAWVRAIQDVIDALPFEPADQLNADPNTTGFQQFLAGIGSMIPWWGDIGQVAKASDTSVVGDVVGFDILPGSDDVYNSKTGKWEKLASGPNHAPNCAYLGWGIYVMARVAGDERKHKAAWSAAAHVGGKDLSLWTVMYPSGFQVHRTSHSNIDEWVAAGYDKKYITSYLNSQFGSYNHPNRAVEPRIPGIFQYYSIAEDELTKIFAGRYDAQTGANNIAAAWEKLTDQIGREKQIALYKASLGTV</sequence>
<reference evidence="4 5" key="1">
    <citation type="submission" date="2016-11" db="EMBL/GenBank/DDBJ databases">
        <authorList>
            <person name="Jaros S."/>
            <person name="Januszkiewicz K."/>
            <person name="Wedrychowicz H."/>
        </authorList>
    </citation>
    <scope>NUCLEOTIDE SEQUENCE [LARGE SCALE GENOMIC DNA]</scope>
    <source>
        <strain evidence="4 5">GAS242</strain>
    </source>
</reference>
<dbReference type="SUPFAM" id="SSF53850">
    <property type="entry name" value="Periplasmic binding protein-like II"/>
    <property type="match status" value="1"/>
</dbReference>
<accession>A0A1M5TYW9</accession>
<keyword evidence="2" id="KW-0813">Transport</keyword>
<protein>
    <submittedName>
        <fullName evidence="4">Carbohydrate ABC transporter substrate-binding protein, CUT1 family</fullName>
    </submittedName>
</protein>
<evidence type="ECO:0000256" key="2">
    <source>
        <dbReference type="ARBA" id="ARBA00022448"/>
    </source>
</evidence>
<dbReference type="EMBL" id="LT670818">
    <property type="protein sequence ID" value="SHH55878.1"/>
    <property type="molecule type" value="Genomic_DNA"/>
</dbReference>
<dbReference type="Gene3D" id="3.40.190.10">
    <property type="entry name" value="Periplasmic binding protein-like II"/>
    <property type="match status" value="2"/>
</dbReference>
<name>A0A1M5TYW9_9BRAD</name>
<dbReference type="InterPro" id="IPR050490">
    <property type="entry name" value="Bact_solute-bd_prot1"/>
</dbReference>
<comment type="similarity">
    <text evidence="1">Belongs to the bacterial solute-binding protein 1 family.</text>
</comment>